<sequence>MLGLRWRRTKTGPAGTRARVAPLQASVLAAALMGAGLLGAGTLPLRAQGAATPATPDVAPAPGPSAPAPGTSPIDPKPVETVPVSPSGRSLAPQEITLSPVPVLTLSGHASWEEAYDRLVTSLQQADKELKRLGLARSGDAFVVYSSSDDLGFEYEVQLPFSGTTTEKPQGGMKIGGSFAGKVLKFSHAGSFADMDNTYEQIANYLDEKNVEQNELYIEQYRSDLLTAKPEALEIDILVPVQ</sequence>
<dbReference type="SUPFAM" id="SSF55136">
    <property type="entry name" value="Probable bacterial effector-binding domain"/>
    <property type="match status" value="1"/>
</dbReference>
<dbReference type="Gene3D" id="3.20.80.10">
    <property type="entry name" value="Regulatory factor, effector binding domain"/>
    <property type="match status" value="1"/>
</dbReference>
<keyword evidence="4" id="KW-1185">Reference proteome</keyword>
<dbReference type="AlphaFoldDB" id="A0A974PTM3"/>
<dbReference type="InterPro" id="IPR010499">
    <property type="entry name" value="AraC_E-bd"/>
</dbReference>
<dbReference type="Pfam" id="PF06445">
    <property type="entry name" value="GyrI-like"/>
    <property type="match status" value="1"/>
</dbReference>
<evidence type="ECO:0000313" key="3">
    <source>
        <dbReference type="EMBL" id="QRG09184.1"/>
    </source>
</evidence>
<evidence type="ECO:0000313" key="4">
    <source>
        <dbReference type="Proteomes" id="UP000596427"/>
    </source>
</evidence>
<dbReference type="EMBL" id="CP063362">
    <property type="protein sequence ID" value="QRG09184.1"/>
    <property type="molecule type" value="Genomic_DNA"/>
</dbReference>
<feature type="domain" description="AraC effector-binding" evidence="2">
    <location>
        <begin position="91"/>
        <end position="242"/>
    </location>
</feature>
<dbReference type="Proteomes" id="UP000596427">
    <property type="component" value="Chromosome"/>
</dbReference>
<evidence type="ECO:0000259" key="2">
    <source>
        <dbReference type="SMART" id="SM00871"/>
    </source>
</evidence>
<reference evidence="3 4" key="1">
    <citation type="submission" date="2020-10" db="EMBL/GenBank/DDBJ databases">
        <title>Degradation of 1,4-Dioxane by Xanthobacter sp. YN2, via a Novel Group-2 Soluble Di-Iron Monooxygenase.</title>
        <authorList>
            <person name="Ma F."/>
            <person name="Wang Y."/>
            <person name="Yang J."/>
            <person name="Guo H."/>
            <person name="Su D."/>
            <person name="Yu L."/>
        </authorList>
    </citation>
    <scope>NUCLEOTIDE SEQUENCE [LARGE SCALE GENOMIC DNA]</scope>
    <source>
        <strain evidence="3 4">YN2</strain>
    </source>
</reference>
<dbReference type="SMART" id="SM00871">
    <property type="entry name" value="AraC_E_bind"/>
    <property type="match status" value="1"/>
</dbReference>
<evidence type="ECO:0000256" key="1">
    <source>
        <dbReference type="SAM" id="MobiDB-lite"/>
    </source>
</evidence>
<organism evidence="3 4">
    <name type="scientific">Xanthobacter dioxanivorans</name>
    <dbReference type="NCBI Taxonomy" id="2528964"/>
    <lineage>
        <taxon>Bacteria</taxon>
        <taxon>Pseudomonadati</taxon>
        <taxon>Pseudomonadota</taxon>
        <taxon>Alphaproteobacteria</taxon>
        <taxon>Hyphomicrobiales</taxon>
        <taxon>Xanthobacteraceae</taxon>
        <taxon>Xanthobacter</taxon>
    </lineage>
</organism>
<name>A0A974PTM3_9HYPH</name>
<dbReference type="InterPro" id="IPR029442">
    <property type="entry name" value="GyrI-like"/>
</dbReference>
<protein>
    <submittedName>
        <fullName evidence="3">GyrI-like domain-containing protein</fullName>
    </submittedName>
</protein>
<feature type="compositionally biased region" description="Low complexity" evidence="1">
    <location>
        <begin position="49"/>
        <end position="58"/>
    </location>
</feature>
<feature type="region of interest" description="Disordered" evidence="1">
    <location>
        <begin position="49"/>
        <end position="91"/>
    </location>
</feature>
<proteinExistence type="predicted"/>
<accession>A0A974PTM3</accession>
<dbReference type="RefSeq" id="WP_203196102.1">
    <property type="nucleotide sequence ID" value="NZ_CP063362.1"/>
</dbReference>
<dbReference type="InterPro" id="IPR011256">
    <property type="entry name" value="Reg_factor_effector_dom_sf"/>
</dbReference>
<dbReference type="KEGG" id="xdi:EZH22_13505"/>
<gene>
    <name evidence="3" type="ORF">EZH22_13505</name>
</gene>